<dbReference type="InterPro" id="IPR013783">
    <property type="entry name" value="Ig-like_fold"/>
</dbReference>
<evidence type="ECO:0000259" key="3">
    <source>
        <dbReference type="Pfam" id="PF18998"/>
    </source>
</evidence>
<feature type="chain" id="PRO_5002894841" evidence="1">
    <location>
        <begin position="27"/>
        <end position="1584"/>
    </location>
</feature>
<keyword evidence="5" id="KW-1185">Reference proteome</keyword>
<keyword evidence="1" id="KW-0732">Signal</keyword>
<feature type="domain" description="CARDB" evidence="2">
    <location>
        <begin position="183"/>
        <end position="269"/>
    </location>
</feature>
<dbReference type="STRING" id="320771.Cflav_PD4229"/>
<evidence type="ECO:0000313" key="4">
    <source>
        <dbReference type="EMBL" id="EEF61551.1"/>
    </source>
</evidence>
<name>B9XF53_PEDPL</name>
<dbReference type="EMBL" id="ABOX02000009">
    <property type="protein sequence ID" value="EEF61551.1"/>
    <property type="molecule type" value="Genomic_DNA"/>
</dbReference>
<feature type="signal peptide" evidence="1">
    <location>
        <begin position="1"/>
        <end position="26"/>
    </location>
</feature>
<proteinExistence type="predicted"/>
<dbReference type="Pfam" id="PF07705">
    <property type="entry name" value="CARDB"/>
    <property type="match status" value="3"/>
</dbReference>
<evidence type="ECO:0000256" key="1">
    <source>
        <dbReference type="SAM" id="SignalP"/>
    </source>
</evidence>
<dbReference type="InterPro" id="IPR011635">
    <property type="entry name" value="CARDB"/>
</dbReference>
<dbReference type="Gene3D" id="2.60.40.10">
    <property type="entry name" value="Immunoglobulins"/>
    <property type="match status" value="4"/>
</dbReference>
<feature type="domain" description="Bacterial repeat" evidence="3">
    <location>
        <begin position="784"/>
        <end position="854"/>
    </location>
</feature>
<dbReference type="OrthoDB" id="196138at2"/>
<reference evidence="4 5" key="1">
    <citation type="journal article" date="2011" name="J. Bacteriol.">
        <title>Genome sequence of 'Pedosphaera parvula' Ellin514, an aerobic Verrucomicrobial isolate from pasture soil.</title>
        <authorList>
            <person name="Kant R."/>
            <person name="van Passel M.W."/>
            <person name="Sangwan P."/>
            <person name="Palva A."/>
            <person name="Lucas S."/>
            <person name="Copeland A."/>
            <person name="Lapidus A."/>
            <person name="Glavina Del Rio T."/>
            <person name="Dalin E."/>
            <person name="Tice H."/>
            <person name="Bruce D."/>
            <person name="Goodwin L."/>
            <person name="Pitluck S."/>
            <person name="Chertkov O."/>
            <person name="Larimer F.W."/>
            <person name="Land M.L."/>
            <person name="Hauser L."/>
            <person name="Brettin T.S."/>
            <person name="Detter J.C."/>
            <person name="Han S."/>
            <person name="de Vos W.M."/>
            <person name="Janssen P.H."/>
            <person name="Smidt H."/>
        </authorList>
    </citation>
    <scope>NUCLEOTIDE SEQUENCE [LARGE SCALE GENOMIC DNA]</scope>
    <source>
        <strain evidence="4 5">Ellin514</strain>
    </source>
</reference>
<gene>
    <name evidence="4" type="ORF">Cflav_PD4229</name>
</gene>
<comment type="caution">
    <text evidence="4">The sequence shown here is derived from an EMBL/GenBank/DDBJ whole genome shotgun (WGS) entry which is preliminary data.</text>
</comment>
<dbReference type="InterPro" id="IPR044060">
    <property type="entry name" value="Bacterial_rp_domain"/>
</dbReference>
<dbReference type="Pfam" id="PF18998">
    <property type="entry name" value="Flg_new_2"/>
    <property type="match status" value="1"/>
</dbReference>
<feature type="domain" description="CARDB" evidence="2">
    <location>
        <begin position="52"/>
        <end position="143"/>
    </location>
</feature>
<dbReference type="RefSeq" id="WP_007414443.1">
    <property type="nucleotide sequence ID" value="NZ_ABOX02000009.1"/>
</dbReference>
<feature type="domain" description="CARDB" evidence="2">
    <location>
        <begin position="301"/>
        <end position="395"/>
    </location>
</feature>
<protein>
    <submittedName>
        <fullName evidence="4">APHP domain protein</fullName>
    </submittedName>
</protein>
<dbReference type="Proteomes" id="UP000003688">
    <property type="component" value="Unassembled WGS sequence"/>
</dbReference>
<evidence type="ECO:0000313" key="5">
    <source>
        <dbReference type="Proteomes" id="UP000003688"/>
    </source>
</evidence>
<sequence length="1584" mass="161088" precursor="true">MINAIKIGLKLLAAACAVTFSVSAIAQPNLTPYQPSGWSDKIVVSTVTGTSTDSSPLTTADTLYVDWAVANLGAAAGSFTTSLYVDGVLKHAWSSASLAGSSYTYFQDYSIGVLTAGSHTIQIVADSAGTVAESNESDNSYTKTITVGASALPNLTPYQPSGWSDKIVVSTGTGTSTDSSPLITTNTLYVDWAVINNGGSAAGSFSTSLYVDGVLKNTWPSSSLGVSTYTYAQDYSIGALTAGSHTIQITTDTGSTVTESSESDNSYTKTITVSAPALPNLSPHQPSGWGDKLIVSTVTGTSTDTAAITSADNLYIDWSVINNGTVASGSFTVGLYVDGVLNHSWSSSGLNPSTYTYVQDYSLGALSAGSHTIQITADTGSTVVEVNEGDNSYSKIINVTAASAPAPTLGTPANGATAQSTTPAFTWTSVSNATSYRIIVATSAADLPTDPTASSGGPSVVLNTTSGSTSYTPVTPLNPGTTYYWEVHGRNGSDIGIWSSVNSFTTAVPPSGLTIIPTFDSSITSDPQAAQIEATINSAIAVYQSNFSDPITVAITFKKMTSGLGLSSGVYYQTYSYSTYRAALASHATTTDDATALAYLPNVANNPVNGNSSVNVKLALARALGFTANPPAGQPDGTVQLNLGIMNLSAAANDPSKYSLFGTVSHEIDEVLGFSSALNGLSNGAPAPTGAIFPEDLFRYDASGSRIFSTDANVASYLSFDGTTQLARYNQTQGGDFQDWYSFYGGVTPEVQDAFSPPGTSPVLGVELRVLDAIGYNRVLPPSTIVASAGSGGTISPTGSFSKNTGTSQLFTATPNANYVVNQWLVDGSVVQTGGTTYTLSYIQTNHNVQVSFTFVPPKTDQTITFASLANKAYGDPSFTISATASSGLAVSYSILSGPATISGNTVMITGAGTVTVRASQSGNGSYNPAPDVDQSFTVAKANQTITFAALGNKTYGDGSFAVSGTANSGLAVSYSILSGPATISGNTVTITGAGSVTVRATQAGNANYNGAPNVDQTFTVAKANQTITFAALGNKIYGDASFTVGATASSGLSVAFSIFSGPATISGNTITITGAGAVTVRASQAGNTNYNGAPNVDQTFTVAKANQTITFAALGNKIYGDASFTVGATASSGLSVAFSIFSGPATITGNTITITGAGTVTVRASQGGNTNYNSAVDVDQSFTVAKANQTITFASLANKAYGDPSFTVSATASSGLAVSYSILSGPATISGNSATITGVGTVTVRTSQAGNANFNPAPDMDQSFTVAKANQTITFAALGNKTYGDVAFTVGGTASSSLPVGFSILSGPATISGNTVTITGVGTVIVRASQSGNGSYNPAPDVDQSFTVAKANQTITFAALGNKTYGDGSFAVSATANSGLAVSFSILSGPATISGNTITITGAGTVTVRASQIGNTNYNSAEDVDQSFTVAKANQMIAFNPIPNKSIGEPAFAVNGTASSGLPVTFSILSGPATISAGLVTFTDTGVVVVRASQGGSANYNAAPNADQSFTVYPTPTLTLVQTGQNIVISWPTNVSGFNLESTANLLSVSSWTPVLPAPAIINGQYVVTNPTTNSVMIYRLKK</sequence>
<accession>B9XF53</accession>
<organism evidence="4 5">
    <name type="scientific">Pedosphaera parvula (strain Ellin514)</name>
    <dbReference type="NCBI Taxonomy" id="320771"/>
    <lineage>
        <taxon>Bacteria</taxon>
        <taxon>Pseudomonadati</taxon>
        <taxon>Verrucomicrobiota</taxon>
        <taxon>Pedosphaerae</taxon>
        <taxon>Pedosphaerales</taxon>
        <taxon>Pedosphaeraceae</taxon>
        <taxon>Pedosphaera</taxon>
    </lineage>
</organism>
<dbReference type="NCBIfam" id="NF038122">
    <property type="entry name" value="metallo_LGF"/>
    <property type="match status" value="1"/>
</dbReference>
<evidence type="ECO:0000259" key="2">
    <source>
        <dbReference type="Pfam" id="PF07705"/>
    </source>
</evidence>